<dbReference type="PANTHER" id="PTHR47026:SF2">
    <property type="entry name" value="FLAGELLAR ASSOCIATED PROTEIN"/>
    <property type="match status" value="1"/>
</dbReference>
<dbReference type="VEuPathDB" id="TrichDB:TVAG_405830"/>
<organism evidence="2 3">
    <name type="scientific">Trichomonas vaginalis (strain ATCC PRA-98 / G3)</name>
    <dbReference type="NCBI Taxonomy" id="412133"/>
    <lineage>
        <taxon>Eukaryota</taxon>
        <taxon>Metamonada</taxon>
        <taxon>Parabasalia</taxon>
        <taxon>Trichomonadida</taxon>
        <taxon>Trichomonadidae</taxon>
        <taxon>Trichomonas</taxon>
    </lineage>
</organism>
<sequence length="390" mass="46158">MDDESQLLASYTRKLLTIKANDYNIPVKYYPKIKEILIIMKKNAINDGQVEVVKSIHKALQYLDESKSAPTSPVRSSNRPKIILSLRNKSNSIQYAKPSENKSPEELSKDIENGERFNPHQADILPDIIQIQKEKIKKLIQQGKYEEASQEEQLRQYTSSIIEPKKKILKHLDTKNQLICKLEQRDVKLNEAKQKLKDDLQQNNDVKQKLIDEENKNFEREMEEFDRETEGEIPLNHRNYSPHYLNLKKQHDFLILCRRYSEAGKIKQICDAEEEKENIRIQSNWFTFRKNLRIKAEAEHLRRLRTIIDRKDITNEKIEQKVEYSQEATKKAMNLLNNQVNSIDKINFNLDPEPYHKQQPKPIHKQPYIPRECHLIRPNQIVWNTDKSAK</sequence>
<dbReference type="PANTHER" id="PTHR47026">
    <property type="entry name" value="PIGMENTOSA GTPASE REGULATOR-LIKE PROTEIN, PUTATIVE-RELATED"/>
    <property type="match status" value="1"/>
</dbReference>
<dbReference type="Proteomes" id="UP000001542">
    <property type="component" value="Unassembled WGS sequence"/>
</dbReference>
<dbReference type="KEGG" id="tva:4773684"/>
<reference evidence="2" key="2">
    <citation type="journal article" date="2007" name="Science">
        <title>Draft genome sequence of the sexually transmitted pathogen Trichomonas vaginalis.</title>
        <authorList>
            <person name="Carlton J.M."/>
            <person name="Hirt R.P."/>
            <person name="Silva J.C."/>
            <person name="Delcher A.L."/>
            <person name="Schatz M."/>
            <person name="Zhao Q."/>
            <person name="Wortman J.R."/>
            <person name="Bidwell S.L."/>
            <person name="Alsmark U.C.M."/>
            <person name="Besteiro S."/>
            <person name="Sicheritz-Ponten T."/>
            <person name="Noel C.J."/>
            <person name="Dacks J.B."/>
            <person name="Foster P.G."/>
            <person name="Simillion C."/>
            <person name="Van de Peer Y."/>
            <person name="Miranda-Saavedra D."/>
            <person name="Barton G.J."/>
            <person name="Westrop G.D."/>
            <person name="Mueller S."/>
            <person name="Dessi D."/>
            <person name="Fiori P.L."/>
            <person name="Ren Q."/>
            <person name="Paulsen I."/>
            <person name="Zhang H."/>
            <person name="Bastida-Corcuera F.D."/>
            <person name="Simoes-Barbosa A."/>
            <person name="Brown M.T."/>
            <person name="Hayes R.D."/>
            <person name="Mukherjee M."/>
            <person name="Okumura C.Y."/>
            <person name="Schneider R."/>
            <person name="Smith A.J."/>
            <person name="Vanacova S."/>
            <person name="Villalvazo M."/>
            <person name="Haas B.J."/>
            <person name="Pertea M."/>
            <person name="Feldblyum T.V."/>
            <person name="Utterback T.R."/>
            <person name="Shu C.L."/>
            <person name="Osoegawa K."/>
            <person name="de Jong P.J."/>
            <person name="Hrdy I."/>
            <person name="Horvathova L."/>
            <person name="Zubacova Z."/>
            <person name="Dolezal P."/>
            <person name="Malik S.B."/>
            <person name="Logsdon J.M. Jr."/>
            <person name="Henze K."/>
            <person name="Gupta A."/>
            <person name="Wang C.C."/>
            <person name="Dunne R.L."/>
            <person name="Upcroft J.A."/>
            <person name="Upcroft P."/>
            <person name="White O."/>
            <person name="Salzberg S.L."/>
            <person name="Tang P."/>
            <person name="Chiu C.-H."/>
            <person name="Lee Y.-S."/>
            <person name="Embley T.M."/>
            <person name="Coombs G.H."/>
            <person name="Mottram J.C."/>
            <person name="Tachezy J."/>
            <person name="Fraser-Liggett C.M."/>
            <person name="Johnson P.J."/>
        </authorList>
    </citation>
    <scope>NUCLEOTIDE SEQUENCE [LARGE SCALE GENOMIC DNA]</scope>
    <source>
        <strain evidence="2">G3</strain>
    </source>
</reference>
<keyword evidence="3" id="KW-1185">Reference proteome</keyword>
<gene>
    <name evidence="2" type="ORF">TVAG_405830</name>
</gene>
<reference evidence="2" key="1">
    <citation type="submission" date="2006-10" db="EMBL/GenBank/DDBJ databases">
        <authorList>
            <person name="Amadeo P."/>
            <person name="Zhao Q."/>
            <person name="Wortman J."/>
            <person name="Fraser-Liggett C."/>
            <person name="Carlton J."/>
        </authorList>
    </citation>
    <scope>NUCLEOTIDE SEQUENCE</scope>
    <source>
        <strain evidence="2">G3</strain>
    </source>
</reference>
<protein>
    <submittedName>
        <fullName evidence="2">Uncharacterized protein</fullName>
    </submittedName>
</protein>
<evidence type="ECO:0000313" key="2">
    <source>
        <dbReference type="EMBL" id="EAY15669.1"/>
    </source>
</evidence>
<dbReference type="AlphaFoldDB" id="A2DV73"/>
<dbReference type="RefSeq" id="XP_001327892.1">
    <property type="nucleotide sequence ID" value="XM_001327857.1"/>
</dbReference>
<dbReference type="SMR" id="A2DV73"/>
<name>A2DV73_TRIV3</name>
<keyword evidence="1" id="KW-0175">Coiled coil</keyword>
<dbReference type="EMBL" id="DS113252">
    <property type="protein sequence ID" value="EAY15669.1"/>
    <property type="molecule type" value="Genomic_DNA"/>
</dbReference>
<dbReference type="VEuPathDB" id="TrichDB:TVAGG3_0630950"/>
<accession>A2DV73</accession>
<evidence type="ECO:0000313" key="3">
    <source>
        <dbReference type="Proteomes" id="UP000001542"/>
    </source>
</evidence>
<dbReference type="InParanoid" id="A2DV73"/>
<proteinExistence type="predicted"/>
<feature type="coiled-coil region" evidence="1">
    <location>
        <begin position="189"/>
        <end position="228"/>
    </location>
</feature>
<evidence type="ECO:0000256" key="1">
    <source>
        <dbReference type="SAM" id="Coils"/>
    </source>
</evidence>